<dbReference type="InterPro" id="IPR051834">
    <property type="entry name" value="RING_finger_E3_ligase"/>
</dbReference>
<evidence type="ECO:0000256" key="1">
    <source>
        <dbReference type="ARBA" id="ARBA00022723"/>
    </source>
</evidence>
<protein>
    <recommendedName>
        <fullName evidence="6">RING-type domain-containing protein</fullName>
    </recommendedName>
</protein>
<dbReference type="SMART" id="SM00184">
    <property type="entry name" value="RING"/>
    <property type="match status" value="1"/>
</dbReference>
<evidence type="ECO:0000259" key="6">
    <source>
        <dbReference type="PROSITE" id="PS50089"/>
    </source>
</evidence>
<evidence type="ECO:0000256" key="5">
    <source>
        <dbReference type="SAM" id="MobiDB-lite"/>
    </source>
</evidence>
<organism evidence="7 8">
    <name type="scientific">Perilla frutescens var. hirtella</name>
    <name type="common">Perilla citriodora</name>
    <name type="synonym">Perilla setoyensis</name>
    <dbReference type="NCBI Taxonomy" id="608512"/>
    <lineage>
        <taxon>Eukaryota</taxon>
        <taxon>Viridiplantae</taxon>
        <taxon>Streptophyta</taxon>
        <taxon>Embryophyta</taxon>
        <taxon>Tracheophyta</taxon>
        <taxon>Spermatophyta</taxon>
        <taxon>Magnoliopsida</taxon>
        <taxon>eudicotyledons</taxon>
        <taxon>Gunneridae</taxon>
        <taxon>Pentapetalae</taxon>
        <taxon>asterids</taxon>
        <taxon>lamiids</taxon>
        <taxon>Lamiales</taxon>
        <taxon>Lamiaceae</taxon>
        <taxon>Nepetoideae</taxon>
        <taxon>Elsholtzieae</taxon>
        <taxon>Perilla</taxon>
    </lineage>
</organism>
<dbReference type="Gene3D" id="3.30.40.10">
    <property type="entry name" value="Zinc/RING finger domain, C3HC4 (zinc finger)"/>
    <property type="match status" value="1"/>
</dbReference>
<dbReference type="GO" id="GO:0006511">
    <property type="term" value="P:ubiquitin-dependent protein catabolic process"/>
    <property type="evidence" value="ECO:0007669"/>
    <property type="project" value="TreeGrafter"/>
</dbReference>
<dbReference type="PROSITE" id="PS50089">
    <property type="entry name" value="ZF_RING_2"/>
    <property type="match status" value="1"/>
</dbReference>
<keyword evidence="2 4" id="KW-0863">Zinc-finger</keyword>
<sequence>MSPHIDMDELFDLDLALTTAEEENDETNDHQSDDSTQATAVDEIPTVIMGGGGGGGCIVCMEEFEVGGAAKQVPCDHVFHENCISKWLSIHNSCPLCRRIIIST</sequence>
<feature type="domain" description="RING-type" evidence="6">
    <location>
        <begin position="57"/>
        <end position="98"/>
    </location>
</feature>
<name>A0AAD4J5A1_PERFH</name>
<dbReference type="InterPro" id="IPR001841">
    <property type="entry name" value="Znf_RING"/>
</dbReference>
<reference evidence="7 8" key="1">
    <citation type="journal article" date="2021" name="Nat. Commun.">
        <title>Incipient diploidization of the medicinal plant Perilla within 10,000 years.</title>
        <authorList>
            <person name="Zhang Y."/>
            <person name="Shen Q."/>
            <person name="Leng L."/>
            <person name="Zhang D."/>
            <person name="Chen S."/>
            <person name="Shi Y."/>
            <person name="Ning Z."/>
            <person name="Chen S."/>
        </authorList>
    </citation>
    <scope>NUCLEOTIDE SEQUENCE [LARGE SCALE GENOMIC DNA]</scope>
    <source>
        <strain evidence="8">cv. PC099</strain>
    </source>
</reference>
<dbReference type="GO" id="GO:0005634">
    <property type="term" value="C:nucleus"/>
    <property type="evidence" value="ECO:0007669"/>
    <property type="project" value="TreeGrafter"/>
</dbReference>
<dbReference type="GO" id="GO:0061630">
    <property type="term" value="F:ubiquitin protein ligase activity"/>
    <property type="evidence" value="ECO:0007669"/>
    <property type="project" value="TreeGrafter"/>
</dbReference>
<evidence type="ECO:0000256" key="3">
    <source>
        <dbReference type="ARBA" id="ARBA00022833"/>
    </source>
</evidence>
<feature type="region of interest" description="Disordered" evidence="5">
    <location>
        <begin position="18"/>
        <end position="43"/>
    </location>
</feature>
<dbReference type="GO" id="GO:0008270">
    <property type="term" value="F:zinc ion binding"/>
    <property type="evidence" value="ECO:0007669"/>
    <property type="project" value="UniProtKB-KW"/>
</dbReference>
<proteinExistence type="predicted"/>
<dbReference type="PANTHER" id="PTHR45931">
    <property type="entry name" value="SI:CH211-59O9.10"/>
    <property type="match status" value="1"/>
</dbReference>
<evidence type="ECO:0000256" key="4">
    <source>
        <dbReference type="PROSITE-ProRule" id="PRU00175"/>
    </source>
</evidence>
<dbReference type="Proteomes" id="UP001190926">
    <property type="component" value="Unassembled WGS sequence"/>
</dbReference>
<keyword evidence="1" id="KW-0479">Metal-binding</keyword>
<keyword evidence="3" id="KW-0862">Zinc</keyword>
<dbReference type="EMBL" id="SDAM02000159">
    <property type="protein sequence ID" value="KAH6826818.1"/>
    <property type="molecule type" value="Genomic_DNA"/>
</dbReference>
<accession>A0AAD4J5A1</accession>
<dbReference type="AlphaFoldDB" id="A0AAD4J5A1"/>
<evidence type="ECO:0000313" key="7">
    <source>
        <dbReference type="EMBL" id="KAH6826818.1"/>
    </source>
</evidence>
<comment type="caution">
    <text evidence="7">The sequence shown here is derived from an EMBL/GenBank/DDBJ whole genome shotgun (WGS) entry which is preliminary data.</text>
</comment>
<dbReference type="InterPro" id="IPR013083">
    <property type="entry name" value="Znf_RING/FYVE/PHD"/>
</dbReference>
<keyword evidence="8" id="KW-1185">Reference proteome</keyword>
<dbReference type="SUPFAM" id="SSF57850">
    <property type="entry name" value="RING/U-box"/>
    <property type="match status" value="1"/>
</dbReference>
<dbReference type="PANTHER" id="PTHR45931:SF3">
    <property type="entry name" value="RING ZINC FINGER-CONTAINING PROTEIN"/>
    <property type="match status" value="1"/>
</dbReference>
<evidence type="ECO:0000313" key="8">
    <source>
        <dbReference type="Proteomes" id="UP001190926"/>
    </source>
</evidence>
<gene>
    <name evidence="7" type="ORF">C2S53_011049</name>
</gene>
<evidence type="ECO:0000256" key="2">
    <source>
        <dbReference type="ARBA" id="ARBA00022771"/>
    </source>
</evidence>
<dbReference type="Pfam" id="PF13639">
    <property type="entry name" value="zf-RING_2"/>
    <property type="match status" value="1"/>
</dbReference>